<evidence type="ECO:0000313" key="2">
    <source>
        <dbReference type="Proteomes" id="UP000290289"/>
    </source>
</evidence>
<accession>A0A498HD42</accession>
<gene>
    <name evidence="1" type="ORF">DVH24_027929</name>
</gene>
<dbReference type="AlphaFoldDB" id="A0A498HD42"/>
<proteinExistence type="predicted"/>
<sequence length="87" mass="9611">MVGLAFLTELAEAGADGVGCELWEGNDWGREVTRLWHETPFESTTLDSKFPIGELVAWCAYSDLAYVCRAAAIAVQMMEKFFSVSIT</sequence>
<dbReference type="EMBL" id="RDQH01000343">
    <property type="protein sequence ID" value="RXH67782.1"/>
    <property type="molecule type" value="Genomic_DNA"/>
</dbReference>
<organism evidence="1 2">
    <name type="scientific">Malus domestica</name>
    <name type="common">Apple</name>
    <name type="synonym">Pyrus malus</name>
    <dbReference type="NCBI Taxonomy" id="3750"/>
    <lineage>
        <taxon>Eukaryota</taxon>
        <taxon>Viridiplantae</taxon>
        <taxon>Streptophyta</taxon>
        <taxon>Embryophyta</taxon>
        <taxon>Tracheophyta</taxon>
        <taxon>Spermatophyta</taxon>
        <taxon>Magnoliopsida</taxon>
        <taxon>eudicotyledons</taxon>
        <taxon>Gunneridae</taxon>
        <taxon>Pentapetalae</taxon>
        <taxon>rosids</taxon>
        <taxon>fabids</taxon>
        <taxon>Rosales</taxon>
        <taxon>Rosaceae</taxon>
        <taxon>Amygdaloideae</taxon>
        <taxon>Maleae</taxon>
        <taxon>Malus</taxon>
    </lineage>
</organism>
<comment type="caution">
    <text evidence="1">The sequence shown here is derived from an EMBL/GenBank/DDBJ whole genome shotgun (WGS) entry which is preliminary data.</text>
</comment>
<name>A0A498HD42_MALDO</name>
<reference evidence="1 2" key="1">
    <citation type="submission" date="2018-10" db="EMBL/GenBank/DDBJ databases">
        <title>A high-quality apple genome assembly.</title>
        <authorList>
            <person name="Hu J."/>
        </authorList>
    </citation>
    <scope>NUCLEOTIDE SEQUENCE [LARGE SCALE GENOMIC DNA]</scope>
    <source>
        <strain evidence="2">cv. HFTH1</strain>
        <tissue evidence="1">Young leaf</tissue>
    </source>
</reference>
<protein>
    <submittedName>
        <fullName evidence="1">Uncharacterized protein</fullName>
    </submittedName>
</protein>
<dbReference type="Proteomes" id="UP000290289">
    <property type="component" value="Chromosome 17"/>
</dbReference>
<evidence type="ECO:0000313" key="1">
    <source>
        <dbReference type="EMBL" id="RXH67782.1"/>
    </source>
</evidence>
<keyword evidence="2" id="KW-1185">Reference proteome</keyword>